<dbReference type="Proteomes" id="UP000015106">
    <property type="component" value="Chromosome 7"/>
</dbReference>
<keyword evidence="2" id="KW-1185">Reference proteome</keyword>
<dbReference type="AlphaFoldDB" id="A0A8R7R492"/>
<gene>
    <name evidence="1" type="primary">LOC125521125</name>
</gene>
<proteinExistence type="predicted"/>
<name>A0A8R7R492_TRIUA</name>
<reference evidence="2" key="1">
    <citation type="journal article" date="2013" name="Nature">
        <title>Draft genome of the wheat A-genome progenitor Triticum urartu.</title>
        <authorList>
            <person name="Ling H.Q."/>
            <person name="Zhao S."/>
            <person name="Liu D."/>
            <person name="Wang J."/>
            <person name="Sun H."/>
            <person name="Zhang C."/>
            <person name="Fan H."/>
            <person name="Li D."/>
            <person name="Dong L."/>
            <person name="Tao Y."/>
            <person name="Gao C."/>
            <person name="Wu H."/>
            <person name="Li Y."/>
            <person name="Cui Y."/>
            <person name="Guo X."/>
            <person name="Zheng S."/>
            <person name="Wang B."/>
            <person name="Yu K."/>
            <person name="Liang Q."/>
            <person name="Yang W."/>
            <person name="Lou X."/>
            <person name="Chen J."/>
            <person name="Feng M."/>
            <person name="Jian J."/>
            <person name="Zhang X."/>
            <person name="Luo G."/>
            <person name="Jiang Y."/>
            <person name="Liu J."/>
            <person name="Wang Z."/>
            <person name="Sha Y."/>
            <person name="Zhang B."/>
            <person name="Wu H."/>
            <person name="Tang D."/>
            <person name="Shen Q."/>
            <person name="Xue P."/>
            <person name="Zou S."/>
            <person name="Wang X."/>
            <person name="Liu X."/>
            <person name="Wang F."/>
            <person name="Yang Y."/>
            <person name="An X."/>
            <person name="Dong Z."/>
            <person name="Zhang K."/>
            <person name="Zhang X."/>
            <person name="Luo M.C."/>
            <person name="Dvorak J."/>
            <person name="Tong Y."/>
            <person name="Wang J."/>
            <person name="Yang H."/>
            <person name="Li Z."/>
            <person name="Wang D."/>
            <person name="Zhang A."/>
            <person name="Wang J."/>
        </authorList>
    </citation>
    <scope>NUCLEOTIDE SEQUENCE</scope>
    <source>
        <strain evidence="2">cv. G1812</strain>
    </source>
</reference>
<evidence type="ECO:0000313" key="1">
    <source>
        <dbReference type="EnsemblPlants" id="TuG1812G0700004996.01.T02"/>
    </source>
</evidence>
<reference evidence="1" key="3">
    <citation type="submission" date="2022-06" db="UniProtKB">
        <authorList>
            <consortium name="EnsemblPlants"/>
        </authorList>
    </citation>
    <scope>IDENTIFICATION</scope>
</reference>
<dbReference type="EnsemblPlants" id="TuG1812G0700004996.01.T02">
    <property type="protein sequence ID" value="TuG1812G0700004996.01.T02"/>
    <property type="gene ID" value="TuG1812G0700004996.01"/>
</dbReference>
<organism evidence="1 2">
    <name type="scientific">Triticum urartu</name>
    <name type="common">Red wild einkorn</name>
    <name type="synonym">Crithodium urartu</name>
    <dbReference type="NCBI Taxonomy" id="4572"/>
    <lineage>
        <taxon>Eukaryota</taxon>
        <taxon>Viridiplantae</taxon>
        <taxon>Streptophyta</taxon>
        <taxon>Embryophyta</taxon>
        <taxon>Tracheophyta</taxon>
        <taxon>Spermatophyta</taxon>
        <taxon>Magnoliopsida</taxon>
        <taxon>Liliopsida</taxon>
        <taxon>Poales</taxon>
        <taxon>Poaceae</taxon>
        <taxon>BOP clade</taxon>
        <taxon>Pooideae</taxon>
        <taxon>Triticodae</taxon>
        <taxon>Triticeae</taxon>
        <taxon>Triticinae</taxon>
        <taxon>Triticum</taxon>
    </lineage>
</organism>
<dbReference type="Gramene" id="TuG1812G0700004996.01.T02">
    <property type="protein sequence ID" value="TuG1812G0700004996.01.T02"/>
    <property type="gene ID" value="TuG1812G0700004996.01"/>
</dbReference>
<accession>A0A8R7R492</accession>
<protein>
    <submittedName>
        <fullName evidence="1">Uncharacterized protein</fullName>
    </submittedName>
</protein>
<sequence>MLVYSWLCHSVERVQYLPLVARMDICGSSNGLAWKPLLKILMLKHLLRILVSGEIVPLTFSFQMDIYYLILMGCLRFGTCFSSDEKFLVVNRSSGPSRVWDLKSSEAVANLPREQVNDFFVCQFALVYFLCLKCTSDSYISREKYLASADFLLSLTIVRFSLLQQCKVITGK</sequence>
<evidence type="ECO:0000313" key="2">
    <source>
        <dbReference type="Proteomes" id="UP000015106"/>
    </source>
</evidence>
<reference evidence="1" key="2">
    <citation type="submission" date="2018-03" db="EMBL/GenBank/DDBJ databases">
        <title>The Triticum urartu genome reveals the dynamic nature of wheat genome evolution.</title>
        <authorList>
            <person name="Ling H."/>
            <person name="Ma B."/>
            <person name="Shi X."/>
            <person name="Liu H."/>
            <person name="Dong L."/>
            <person name="Sun H."/>
            <person name="Cao Y."/>
            <person name="Gao Q."/>
            <person name="Zheng S."/>
            <person name="Li Y."/>
            <person name="Yu Y."/>
            <person name="Du H."/>
            <person name="Qi M."/>
            <person name="Li Y."/>
            <person name="Yu H."/>
            <person name="Cui Y."/>
            <person name="Wang N."/>
            <person name="Chen C."/>
            <person name="Wu H."/>
            <person name="Zhao Y."/>
            <person name="Zhang J."/>
            <person name="Li Y."/>
            <person name="Zhou W."/>
            <person name="Zhang B."/>
            <person name="Hu W."/>
            <person name="Eijk M."/>
            <person name="Tang J."/>
            <person name="Witsenboer H."/>
            <person name="Zhao S."/>
            <person name="Li Z."/>
            <person name="Zhang A."/>
            <person name="Wang D."/>
            <person name="Liang C."/>
        </authorList>
    </citation>
    <scope>NUCLEOTIDE SEQUENCE [LARGE SCALE GENOMIC DNA]</scope>
    <source>
        <strain evidence="1">cv. G1812</strain>
    </source>
</reference>